<dbReference type="RefSeq" id="WP_042388397.1">
    <property type="nucleotide sequence ID" value="NZ_BBMZ01000002.1"/>
</dbReference>
<keyword evidence="2" id="KW-1133">Transmembrane helix</keyword>
<dbReference type="GO" id="GO:0003677">
    <property type="term" value="F:DNA binding"/>
    <property type="evidence" value="ECO:0007669"/>
    <property type="project" value="InterPro"/>
</dbReference>
<sequence>MAKPRFTDEQIAAFLDQAKRGTPDHELCEKYGFSHSTLRRWQALHAEGIRGELKQAESSAGLVFLAAIAAALLLTLAFSKAVGALVMPLFILYCLYYIRRYRSISAKHIKAENTSLARTGLGSNNAFYQFCWLALILLGCACGYGLVQLL</sequence>
<gene>
    <name evidence="3" type="ORF">EV102420_02_04590</name>
</gene>
<dbReference type="GO" id="GO:0006313">
    <property type="term" value="P:DNA transposition"/>
    <property type="evidence" value="ECO:0007669"/>
    <property type="project" value="InterPro"/>
</dbReference>
<feature type="transmembrane region" description="Helical" evidence="2">
    <location>
        <begin position="126"/>
        <end position="147"/>
    </location>
</feature>
<keyword evidence="2" id="KW-0472">Membrane</keyword>
<dbReference type="PANTHER" id="PTHR33609">
    <property type="entry name" value="LOW CALCIUM RESPONSE LOCUS PROTEIN S"/>
    <property type="match status" value="1"/>
</dbReference>
<reference evidence="3 4" key="1">
    <citation type="submission" date="2014-09" db="EMBL/GenBank/DDBJ databases">
        <title>Whole genome shotgun sequence of Escherichia vulneris NBRC 102420.</title>
        <authorList>
            <person name="Yoshida Y."/>
            <person name="Hosoyama A."/>
            <person name="Tsuchikane K."/>
            <person name="Ohji S."/>
            <person name="Ichikawa N."/>
            <person name="Kimura A."/>
            <person name="Yamazoe A."/>
            <person name="Ezaki T."/>
            <person name="Fujita N."/>
        </authorList>
    </citation>
    <scope>NUCLEOTIDE SEQUENCE [LARGE SCALE GENOMIC DNA]</scope>
    <source>
        <strain evidence="3 4">NBRC 102420</strain>
    </source>
</reference>
<feature type="transmembrane region" description="Helical" evidence="2">
    <location>
        <begin position="82"/>
        <end position="98"/>
    </location>
</feature>
<evidence type="ECO:0000256" key="2">
    <source>
        <dbReference type="SAM" id="Phobius"/>
    </source>
</evidence>
<dbReference type="OrthoDB" id="9774685at2"/>
<dbReference type="Proteomes" id="UP000029462">
    <property type="component" value="Unassembled WGS sequence"/>
</dbReference>
<proteinExistence type="inferred from homology"/>
<keyword evidence="4" id="KW-1185">Reference proteome</keyword>
<protein>
    <submittedName>
        <fullName evidence="3">Putative transposase</fullName>
    </submittedName>
</protein>
<accession>A0A090V0Q1</accession>
<dbReference type="InterPro" id="IPR052546">
    <property type="entry name" value="Transposase_8_domain"/>
</dbReference>
<dbReference type="SUPFAM" id="SSF46689">
    <property type="entry name" value="Homeodomain-like"/>
    <property type="match status" value="1"/>
</dbReference>
<comment type="caution">
    <text evidence="3">The sequence shown here is derived from an EMBL/GenBank/DDBJ whole genome shotgun (WGS) entry which is preliminary data.</text>
</comment>
<dbReference type="eggNOG" id="ENOG50325GZ">
    <property type="taxonomic scope" value="Bacteria"/>
</dbReference>
<dbReference type="InterPro" id="IPR002514">
    <property type="entry name" value="Transposase_8"/>
</dbReference>
<name>A0A090V0Q1_PSEVU</name>
<evidence type="ECO:0000256" key="1">
    <source>
        <dbReference type="ARBA" id="ARBA00009964"/>
    </source>
</evidence>
<dbReference type="AlphaFoldDB" id="A0A090V0Q1"/>
<dbReference type="EMBL" id="BBMZ01000002">
    <property type="protein sequence ID" value="GAL56854.1"/>
    <property type="molecule type" value="Genomic_DNA"/>
</dbReference>
<dbReference type="STRING" id="1115515.EV102420_02_04590"/>
<comment type="similarity">
    <text evidence="1">Belongs to the transposase 8 family.</text>
</comment>
<dbReference type="PANTHER" id="PTHR33609:SF1">
    <property type="entry name" value="TRANSPOSASE"/>
    <property type="match status" value="1"/>
</dbReference>
<evidence type="ECO:0000313" key="3">
    <source>
        <dbReference type="EMBL" id="GAL56854.1"/>
    </source>
</evidence>
<evidence type="ECO:0000313" key="4">
    <source>
        <dbReference type="Proteomes" id="UP000029462"/>
    </source>
</evidence>
<dbReference type="GO" id="GO:0004803">
    <property type="term" value="F:transposase activity"/>
    <property type="evidence" value="ECO:0007669"/>
    <property type="project" value="InterPro"/>
</dbReference>
<dbReference type="Pfam" id="PF01527">
    <property type="entry name" value="HTH_Tnp_1"/>
    <property type="match status" value="1"/>
</dbReference>
<organism evidence="3 4">
    <name type="scientific">Pseudescherichia vulneris NBRC 102420</name>
    <dbReference type="NCBI Taxonomy" id="1115515"/>
    <lineage>
        <taxon>Bacteria</taxon>
        <taxon>Pseudomonadati</taxon>
        <taxon>Pseudomonadota</taxon>
        <taxon>Gammaproteobacteria</taxon>
        <taxon>Enterobacterales</taxon>
        <taxon>Enterobacteriaceae</taxon>
        <taxon>Pseudescherichia</taxon>
    </lineage>
</organism>
<feature type="transmembrane region" description="Helical" evidence="2">
    <location>
        <begin position="59"/>
        <end position="76"/>
    </location>
</feature>
<dbReference type="InterPro" id="IPR009057">
    <property type="entry name" value="Homeodomain-like_sf"/>
</dbReference>
<keyword evidence="2" id="KW-0812">Transmembrane</keyword>